<dbReference type="GO" id="GO:0016887">
    <property type="term" value="F:ATP hydrolysis activity"/>
    <property type="evidence" value="ECO:0007669"/>
    <property type="project" value="TreeGrafter"/>
</dbReference>
<dbReference type="AlphaFoldDB" id="A0A538SI43"/>
<feature type="compositionally biased region" description="Polar residues" evidence="1">
    <location>
        <begin position="326"/>
        <end position="336"/>
    </location>
</feature>
<protein>
    <recommendedName>
        <fullName evidence="2">Type II secretion system protein GspE N-terminal domain-containing protein</fullName>
    </recommendedName>
</protein>
<name>A0A538SI43_UNCEI</name>
<sequence length="349" mass="38121">MSAVRPHARSLTSILLEANVVKPEQVDAGLVRQRSTGLRIGETLVEMGAATEEDIGWALARQLNLPFVDPRPEALDRELIQSFPEGLLHRLDAVPLVNEGPILSVALADPLDSDVLEELERAAGRPLTLGVATPSAIRRVLRDVLGPRHDVPAVLPVAAPDQHFDIEWDRSGASFLQFHLDKARRARASQIHFLARRGSLEVHHRIGERLVRVRSEPPGALYYLLGRIEALGGPVIDDRVAHVAWRVVCPAGTEALDLGISLLHQEEGVSITLDLRPVPMRSPALDELGFDPVDLARLRETLDAQAGLGIVSRHGRGARPRWRASSPKQGSRSAGVSPSGWPRLGCRPR</sequence>
<evidence type="ECO:0000259" key="2">
    <source>
        <dbReference type="Pfam" id="PF05157"/>
    </source>
</evidence>
<dbReference type="EMBL" id="VBOS01000391">
    <property type="protein sequence ID" value="TMQ51052.1"/>
    <property type="molecule type" value="Genomic_DNA"/>
</dbReference>
<dbReference type="PANTHER" id="PTHR30258:SF1">
    <property type="entry name" value="PROTEIN TRANSPORT PROTEIN HOFB HOMOLOG"/>
    <property type="match status" value="1"/>
</dbReference>
<organism evidence="3 4">
    <name type="scientific">Eiseniibacteriota bacterium</name>
    <dbReference type="NCBI Taxonomy" id="2212470"/>
    <lineage>
        <taxon>Bacteria</taxon>
        <taxon>Candidatus Eiseniibacteriota</taxon>
    </lineage>
</organism>
<proteinExistence type="predicted"/>
<reference evidence="3 4" key="1">
    <citation type="journal article" date="2019" name="Nat. Microbiol.">
        <title>Mediterranean grassland soil C-N compound turnover is dependent on rainfall and depth, and is mediated by genomically divergent microorganisms.</title>
        <authorList>
            <person name="Diamond S."/>
            <person name="Andeer P.F."/>
            <person name="Li Z."/>
            <person name="Crits-Christoph A."/>
            <person name="Burstein D."/>
            <person name="Anantharaman K."/>
            <person name="Lane K.R."/>
            <person name="Thomas B.C."/>
            <person name="Pan C."/>
            <person name="Northen T.R."/>
            <person name="Banfield J.F."/>
        </authorList>
    </citation>
    <scope>NUCLEOTIDE SEQUENCE [LARGE SCALE GENOMIC DNA]</scope>
    <source>
        <strain evidence="3">WS_2</strain>
    </source>
</reference>
<comment type="caution">
    <text evidence="3">The sequence shown here is derived from an EMBL/GenBank/DDBJ whole genome shotgun (WGS) entry which is preliminary data.</text>
</comment>
<accession>A0A538SI43</accession>
<dbReference type="PANTHER" id="PTHR30258">
    <property type="entry name" value="TYPE II SECRETION SYSTEM PROTEIN GSPE-RELATED"/>
    <property type="match status" value="1"/>
</dbReference>
<evidence type="ECO:0000256" key="1">
    <source>
        <dbReference type="SAM" id="MobiDB-lite"/>
    </source>
</evidence>
<feature type="domain" description="Type II secretion system protein GspE N-terminal" evidence="2">
    <location>
        <begin position="63"/>
        <end position="148"/>
    </location>
</feature>
<dbReference type="SUPFAM" id="SSF160246">
    <property type="entry name" value="EspE N-terminal domain-like"/>
    <property type="match status" value="1"/>
</dbReference>
<dbReference type="Pfam" id="PF05157">
    <property type="entry name" value="MshEN"/>
    <property type="match status" value="1"/>
</dbReference>
<dbReference type="InterPro" id="IPR007831">
    <property type="entry name" value="T2SS_GspE_N"/>
</dbReference>
<dbReference type="Gene3D" id="3.30.300.160">
    <property type="entry name" value="Type II secretion system, protein E, N-terminal domain"/>
    <property type="match status" value="1"/>
</dbReference>
<gene>
    <name evidence="3" type="ORF">E6K72_10900</name>
</gene>
<dbReference type="GO" id="GO:0005886">
    <property type="term" value="C:plasma membrane"/>
    <property type="evidence" value="ECO:0007669"/>
    <property type="project" value="TreeGrafter"/>
</dbReference>
<evidence type="ECO:0000313" key="3">
    <source>
        <dbReference type="EMBL" id="TMQ51052.1"/>
    </source>
</evidence>
<evidence type="ECO:0000313" key="4">
    <source>
        <dbReference type="Proteomes" id="UP000317716"/>
    </source>
</evidence>
<feature type="region of interest" description="Disordered" evidence="1">
    <location>
        <begin position="314"/>
        <end position="349"/>
    </location>
</feature>
<dbReference type="InterPro" id="IPR037257">
    <property type="entry name" value="T2SS_E_N_sf"/>
</dbReference>
<dbReference type="Proteomes" id="UP000317716">
    <property type="component" value="Unassembled WGS sequence"/>
</dbReference>
<dbReference type="Gene3D" id="3.30.450.90">
    <property type="match status" value="1"/>
</dbReference>